<accession>A0A9W8JGP8</accession>
<evidence type="ECO:0000256" key="1">
    <source>
        <dbReference type="SAM" id="Coils"/>
    </source>
</evidence>
<name>A0A9W8JGP8_9AGAR</name>
<organism evidence="4 5">
    <name type="scientific">Candolleomyces eurysporus</name>
    <dbReference type="NCBI Taxonomy" id="2828524"/>
    <lineage>
        <taxon>Eukaryota</taxon>
        <taxon>Fungi</taxon>
        <taxon>Dikarya</taxon>
        <taxon>Basidiomycota</taxon>
        <taxon>Agaricomycotina</taxon>
        <taxon>Agaricomycetes</taxon>
        <taxon>Agaricomycetidae</taxon>
        <taxon>Agaricales</taxon>
        <taxon>Agaricineae</taxon>
        <taxon>Psathyrellaceae</taxon>
        <taxon>Candolleomyces</taxon>
    </lineage>
</organism>
<protein>
    <submittedName>
        <fullName evidence="4">Uncharacterized protein</fullName>
    </submittedName>
</protein>
<sequence length="376" mass="42431">MLGLCPNGLWTVLVPSLLCATLPPTLSHIICVDVAAPSILSHPDDIDDFPSLNSEGKPPPPAPSLRFFRAWTAPLEALTAEPVEEPAADDEESDSDETFVETEDESATPKTFIPRNVRKFSDLFQIVRSRSHSTAERALRQLRRGRLVNSRGLRLPHSEDEDEMEQDDPAALSPLQRQISVIDLSRGSEELVALVNEKEAELAQLKHALAQKEVDYSGLQDEVRNLSEAFQYHELAFSELQETVAEKERRIEALQERLDHEEQQCCKLRRRCQKLQSVCLPLVTQKHTFRARPETRLLTNQPLDMRTREDYEYTIDRLNDRLDECNSLLETMGYGGRSPGSEGPSHVHSPTKARHHPTVKGDQIVHAPGIRLSVSF</sequence>
<dbReference type="AlphaFoldDB" id="A0A9W8JGP8"/>
<keyword evidence="5" id="KW-1185">Reference proteome</keyword>
<evidence type="ECO:0000313" key="4">
    <source>
        <dbReference type="EMBL" id="KAJ2934182.1"/>
    </source>
</evidence>
<gene>
    <name evidence="4" type="ORF">H1R20_g2951</name>
</gene>
<feature type="compositionally biased region" description="Acidic residues" evidence="2">
    <location>
        <begin position="82"/>
        <end position="106"/>
    </location>
</feature>
<dbReference type="OrthoDB" id="10346997at2759"/>
<feature type="compositionally biased region" description="Basic residues" evidence="2">
    <location>
        <begin position="349"/>
        <end position="358"/>
    </location>
</feature>
<evidence type="ECO:0000313" key="5">
    <source>
        <dbReference type="Proteomes" id="UP001140091"/>
    </source>
</evidence>
<dbReference type="Proteomes" id="UP001140091">
    <property type="component" value="Unassembled WGS sequence"/>
</dbReference>
<reference evidence="4" key="1">
    <citation type="submission" date="2022-06" db="EMBL/GenBank/DDBJ databases">
        <title>Genome Sequence of Candolleomyces eurysporus.</title>
        <authorList>
            <person name="Buettner E."/>
        </authorList>
    </citation>
    <scope>NUCLEOTIDE SEQUENCE</scope>
    <source>
        <strain evidence="4">VTCC 930004</strain>
    </source>
</reference>
<proteinExistence type="predicted"/>
<dbReference type="EMBL" id="JANBPK010000725">
    <property type="protein sequence ID" value="KAJ2934182.1"/>
    <property type="molecule type" value="Genomic_DNA"/>
</dbReference>
<comment type="caution">
    <text evidence="4">The sequence shown here is derived from an EMBL/GenBank/DDBJ whole genome shotgun (WGS) entry which is preliminary data.</text>
</comment>
<evidence type="ECO:0000256" key="2">
    <source>
        <dbReference type="SAM" id="MobiDB-lite"/>
    </source>
</evidence>
<feature type="chain" id="PRO_5040833089" evidence="3">
    <location>
        <begin position="28"/>
        <end position="376"/>
    </location>
</feature>
<dbReference type="SUPFAM" id="SSF90257">
    <property type="entry name" value="Myosin rod fragments"/>
    <property type="match status" value="1"/>
</dbReference>
<feature type="signal peptide" evidence="3">
    <location>
        <begin position="1"/>
        <end position="27"/>
    </location>
</feature>
<evidence type="ECO:0000256" key="3">
    <source>
        <dbReference type="SAM" id="SignalP"/>
    </source>
</evidence>
<keyword evidence="1" id="KW-0175">Coiled coil</keyword>
<keyword evidence="3" id="KW-0732">Signal</keyword>
<feature type="coiled-coil region" evidence="1">
    <location>
        <begin position="188"/>
        <end position="264"/>
    </location>
</feature>
<feature type="region of interest" description="Disordered" evidence="2">
    <location>
        <begin position="334"/>
        <end position="361"/>
    </location>
</feature>
<feature type="non-terminal residue" evidence="4">
    <location>
        <position position="376"/>
    </location>
</feature>
<dbReference type="Gene3D" id="1.20.5.300">
    <property type="match status" value="1"/>
</dbReference>
<feature type="region of interest" description="Disordered" evidence="2">
    <location>
        <begin position="82"/>
        <end position="108"/>
    </location>
</feature>